<keyword evidence="3" id="KW-0648">Protein biosynthesis</keyword>
<keyword evidence="1" id="KW-0396">Initiation factor</keyword>
<dbReference type="InterPro" id="IPR001040">
    <property type="entry name" value="TIF_eIF_4E"/>
</dbReference>
<dbReference type="InterPro" id="IPR023398">
    <property type="entry name" value="TIF_eIF4e-like"/>
</dbReference>
<evidence type="ECO:0008006" key="5">
    <source>
        <dbReference type="Google" id="ProtNLM"/>
    </source>
</evidence>
<keyword evidence="2" id="KW-0694">RNA-binding</keyword>
<reference evidence="4" key="1">
    <citation type="journal article" date="2020" name="Nature">
        <title>Giant virus diversity and host interactions through global metagenomics.</title>
        <authorList>
            <person name="Schulz F."/>
            <person name="Roux S."/>
            <person name="Paez-Espino D."/>
            <person name="Jungbluth S."/>
            <person name="Walsh D.A."/>
            <person name="Denef V.J."/>
            <person name="McMahon K.D."/>
            <person name="Konstantinidis K.T."/>
            <person name="Eloe-Fadrosh E.A."/>
            <person name="Kyrpides N.C."/>
            <person name="Woyke T."/>
        </authorList>
    </citation>
    <scope>NUCLEOTIDE SEQUENCE</scope>
    <source>
        <strain evidence="4">GVMAG-M-3300010158-59</strain>
    </source>
</reference>
<dbReference type="AlphaFoldDB" id="A0A6C0BB32"/>
<dbReference type="Pfam" id="PF01652">
    <property type="entry name" value="IF4E"/>
    <property type="match status" value="1"/>
</dbReference>
<organism evidence="4">
    <name type="scientific">viral metagenome</name>
    <dbReference type="NCBI Taxonomy" id="1070528"/>
    <lineage>
        <taxon>unclassified sequences</taxon>
        <taxon>metagenomes</taxon>
        <taxon>organismal metagenomes</taxon>
    </lineage>
</organism>
<dbReference type="PANTHER" id="PTHR11960">
    <property type="entry name" value="EUKARYOTIC TRANSLATION INITIATION FACTOR 4E RELATED"/>
    <property type="match status" value="1"/>
</dbReference>
<evidence type="ECO:0000256" key="3">
    <source>
        <dbReference type="ARBA" id="ARBA00022917"/>
    </source>
</evidence>
<dbReference type="GO" id="GO:0003743">
    <property type="term" value="F:translation initiation factor activity"/>
    <property type="evidence" value="ECO:0007669"/>
    <property type="project" value="UniProtKB-KW"/>
</dbReference>
<dbReference type="PANTHER" id="PTHR11960:SF8">
    <property type="entry name" value="EUKARYOTIC TRANSLATION INITIATION FACTOR 4E1-RELATED"/>
    <property type="match status" value="1"/>
</dbReference>
<sequence>MVTPQTTMATDTNKEFHRLADKWTMWAHLPHDTDWSITSYKKIYTIETVEGAIAIAETIPEVLVKNCMLFLMREGIKPIWEDPKNRQGGCFSYKIINKNVFEVWKDLSYVLMGDSISNQSSFVANVSGITISPKKNFCIIKIWMTSCANQNPGIVTTDVKGLASQGCLFKKHLPEY</sequence>
<dbReference type="GO" id="GO:0000340">
    <property type="term" value="F:RNA 7-methylguanosine cap binding"/>
    <property type="evidence" value="ECO:0007669"/>
    <property type="project" value="TreeGrafter"/>
</dbReference>
<evidence type="ECO:0000313" key="4">
    <source>
        <dbReference type="EMBL" id="QHS88663.1"/>
    </source>
</evidence>
<dbReference type="EMBL" id="MN739102">
    <property type="protein sequence ID" value="QHS88663.1"/>
    <property type="molecule type" value="Genomic_DNA"/>
</dbReference>
<proteinExistence type="predicted"/>
<evidence type="ECO:0000256" key="1">
    <source>
        <dbReference type="ARBA" id="ARBA00022540"/>
    </source>
</evidence>
<name>A0A6C0BB32_9ZZZZ</name>
<dbReference type="SUPFAM" id="SSF55418">
    <property type="entry name" value="eIF4e-like"/>
    <property type="match status" value="1"/>
</dbReference>
<accession>A0A6C0BB32</accession>
<evidence type="ECO:0000256" key="2">
    <source>
        <dbReference type="ARBA" id="ARBA00022884"/>
    </source>
</evidence>
<protein>
    <recommendedName>
        <fullName evidence="5">Eukaryotic translation initiation factor 4E</fullName>
    </recommendedName>
</protein>
<dbReference type="Gene3D" id="3.30.760.10">
    <property type="entry name" value="RNA Cap, Translation Initiation Factor Eif4e"/>
    <property type="match status" value="1"/>
</dbReference>
<dbReference type="GO" id="GO:0016281">
    <property type="term" value="C:eukaryotic translation initiation factor 4F complex"/>
    <property type="evidence" value="ECO:0007669"/>
    <property type="project" value="TreeGrafter"/>
</dbReference>